<dbReference type="EMBL" id="BARS01023376">
    <property type="protein sequence ID" value="GAG10815.1"/>
    <property type="molecule type" value="Genomic_DNA"/>
</dbReference>
<dbReference type="AlphaFoldDB" id="X0UYD9"/>
<evidence type="ECO:0000313" key="1">
    <source>
        <dbReference type="EMBL" id="GAG10815.1"/>
    </source>
</evidence>
<gene>
    <name evidence="1" type="ORF">S01H1_37219</name>
</gene>
<organism evidence="1">
    <name type="scientific">marine sediment metagenome</name>
    <dbReference type="NCBI Taxonomy" id="412755"/>
    <lineage>
        <taxon>unclassified sequences</taxon>
        <taxon>metagenomes</taxon>
        <taxon>ecological metagenomes</taxon>
    </lineage>
</organism>
<protein>
    <submittedName>
        <fullName evidence="1">Uncharacterized protein</fullName>
    </submittedName>
</protein>
<sequence length="88" mass="9008">MIATTSVARDRSIEVPVRILASEQLQAHAGSRFGPHRSPVVTQAVETVPVHAGTGTDAGSAPTYIGFTGLQAEPRLRRLASGASGSAG</sequence>
<comment type="caution">
    <text evidence="1">The sequence shown here is derived from an EMBL/GenBank/DDBJ whole genome shotgun (WGS) entry which is preliminary data.</text>
</comment>
<accession>X0UYD9</accession>
<name>X0UYD9_9ZZZZ</name>
<reference evidence="1" key="1">
    <citation type="journal article" date="2014" name="Front. Microbiol.">
        <title>High frequency of phylogenetically diverse reductive dehalogenase-homologous genes in deep subseafloor sedimentary metagenomes.</title>
        <authorList>
            <person name="Kawai M."/>
            <person name="Futagami T."/>
            <person name="Toyoda A."/>
            <person name="Takaki Y."/>
            <person name="Nishi S."/>
            <person name="Hori S."/>
            <person name="Arai W."/>
            <person name="Tsubouchi T."/>
            <person name="Morono Y."/>
            <person name="Uchiyama I."/>
            <person name="Ito T."/>
            <person name="Fujiyama A."/>
            <person name="Inagaki F."/>
            <person name="Takami H."/>
        </authorList>
    </citation>
    <scope>NUCLEOTIDE SEQUENCE</scope>
    <source>
        <strain evidence="1">Expedition CK06-06</strain>
    </source>
</reference>
<proteinExistence type="predicted"/>